<feature type="compositionally biased region" description="Low complexity" evidence="1">
    <location>
        <begin position="17"/>
        <end position="34"/>
    </location>
</feature>
<comment type="caution">
    <text evidence="2">The sequence shown here is derived from an EMBL/GenBank/DDBJ whole genome shotgun (WGS) entry which is preliminary data.</text>
</comment>
<gene>
    <name evidence="2" type="ORF">AK812_SmicGene8749</name>
</gene>
<dbReference type="EMBL" id="LSRX01000131">
    <property type="protein sequence ID" value="OLQ07778.1"/>
    <property type="molecule type" value="Genomic_DNA"/>
</dbReference>
<feature type="region of interest" description="Disordered" evidence="1">
    <location>
        <begin position="1"/>
        <end position="36"/>
    </location>
</feature>
<keyword evidence="3" id="KW-1185">Reference proteome</keyword>
<name>A0A1Q9EK73_SYMMI</name>
<accession>A0A1Q9EK73</accession>
<sequence length="347" mass="36710">MAGNQSAQDVGKVAGWSAEATCSSSDSSPAAAPPHLRASSTASCQQRWSGFLALAAAAKSFAAWLLSLPLGNVDGPLPDLRDVLAEHRLDSPPLASATADPPAAPQFRVSSVFAVDWSISGQAEQQTQLHFQELVCTHESFGTNDVRFHSATSKDSQEVHCSPYSTAAYGNDNRAAAAACVALNVRLADMKVAGTRQQPPPSPHDVGCRDFRPRACAQNGLGSELPGGKRLQLHAVSDDRCIEVVANGLLMPPSSAPYHERVMPSMAPTCTPAVLLMAPPGPLPFGGRSKRALAGPLAAANRRELPAHVREDFVQLRRLTGDVALPSQREFQQRRGDGALCSDSEQP</sequence>
<organism evidence="2 3">
    <name type="scientific">Symbiodinium microadriaticum</name>
    <name type="common">Dinoflagellate</name>
    <name type="synonym">Zooxanthella microadriatica</name>
    <dbReference type="NCBI Taxonomy" id="2951"/>
    <lineage>
        <taxon>Eukaryota</taxon>
        <taxon>Sar</taxon>
        <taxon>Alveolata</taxon>
        <taxon>Dinophyceae</taxon>
        <taxon>Suessiales</taxon>
        <taxon>Symbiodiniaceae</taxon>
        <taxon>Symbiodinium</taxon>
    </lineage>
</organism>
<proteinExistence type="predicted"/>
<evidence type="ECO:0000256" key="1">
    <source>
        <dbReference type="SAM" id="MobiDB-lite"/>
    </source>
</evidence>
<evidence type="ECO:0000313" key="3">
    <source>
        <dbReference type="Proteomes" id="UP000186817"/>
    </source>
</evidence>
<dbReference type="Proteomes" id="UP000186817">
    <property type="component" value="Unassembled WGS sequence"/>
</dbReference>
<evidence type="ECO:0000313" key="2">
    <source>
        <dbReference type="EMBL" id="OLQ07778.1"/>
    </source>
</evidence>
<reference evidence="2 3" key="1">
    <citation type="submission" date="2016-02" db="EMBL/GenBank/DDBJ databases">
        <title>Genome analysis of coral dinoflagellate symbionts highlights evolutionary adaptations to a symbiotic lifestyle.</title>
        <authorList>
            <person name="Aranda M."/>
            <person name="Li Y."/>
            <person name="Liew Y.J."/>
            <person name="Baumgarten S."/>
            <person name="Simakov O."/>
            <person name="Wilson M."/>
            <person name="Piel J."/>
            <person name="Ashoor H."/>
            <person name="Bougouffa S."/>
            <person name="Bajic V.B."/>
            <person name="Ryu T."/>
            <person name="Ravasi T."/>
            <person name="Bayer T."/>
            <person name="Micklem G."/>
            <person name="Kim H."/>
            <person name="Bhak J."/>
            <person name="Lajeunesse T.C."/>
            <person name="Voolstra C.R."/>
        </authorList>
    </citation>
    <scope>NUCLEOTIDE SEQUENCE [LARGE SCALE GENOMIC DNA]</scope>
    <source>
        <strain evidence="2 3">CCMP2467</strain>
    </source>
</reference>
<protein>
    <submittedName>
        <fullName evidence="2">Uncharacterized protein</fullName>
    </submittedName>
</protein>
<dbReference type="AlphaFoldDB" id="A0A1Q9EK73"/>